<evidence type="ECO:0000313" key="1">
    <source>
        <dbReference type="EMBL" id="OXB62817.1"/>
    </source>
</evidence>
<dbReference type="EMBL" id="MCFN01000198">
    <property type="protein sequence ID" value="OXB62817.1"/>
    <property type="molecule type" value="Genomic_DNA"/>
</dbReference>
<evidence type="ECO:0000313" key="2">
    <source>
        <dbReference type="Proteomes" id="UP000198323"/>
    </source>
</evidence>
<organism evidence="1 2">
    <name type="scientific">Callipepla squamata</name>
    <name type="common">Scaled quail</name>
    <dbReference type="NCBI Taxonomy" id="9009"/>
    <lineage>
        <taxon>Eukaryota</taxon>
        <taxon>Metazoa</taxon>
        <taxon>Chordata</taxon>
        <taxon>Craniata</taxon>
        <taxon>Vertebrata</taxon>
        <taxon>Euteleostomi</taxon>
        <taxon>Archelosauria</taxon>
        <taxon>Archosauria</taxon>
        <taxon>Dinosauria</taxon>
        <taxon>Saurischia</taxon>
        <taxon>Theropoda</taxon>
        <taxon>Coelurosauria</taxon>
        <taxon>Aves</taxon>
        <taxon>Neognathae</taxon>
        <taxon>Galloanserae</taxon>
        <taxon>Galliformes</taxon>
        <taxon>Odontophoridae</taxon>
        <taxon>Callipepla</taxon>
    </lineage>
</organism>
<gene>
    <name evidence="1" type="ORF">ASZ78_008035</name>
</gene>
<comment type="caution">
    <text evidence="1">The sequence shown here is derived from an EMBL/GenBank/DDBJ whole genome shotgun (WGS) entry which is preliminary data.</text>
</comment>
<dbReference type="AlphaFoldDB" id="A0A226N5K1"/>
<name>A0A226N5K1_CALSU</name>
<dbReference type="Proteomes" id="UP000198323">
    <property type="component" value="Unassembled WGS sequence"/>
</dbReference>
<sequence>VSVYTLDKCLETICEPDLIFHLDKAVGRWGLTQGGVAGFAPWQLGPHAALTLLVQDILQGVVMGGMVLETDMSEVVGWAEVQIKLEKAEKSGSVWGLGRAALVWAQGREGLLAVPSRAVSAVKNINLTEIPCNISIKVPNLTQLM</sequence>
<keyword evidence="2" id="KW-1185">Reference proteome</keyword>
<dbReference type="STRING" id="9009.A0A226N5K1"/>
<proteinExistence type="predicted"/>
<accession>A0A226N5K1</accession>
<feature type="non-terminal residue" evidence="1">
    <location>
        <position position="1"/>
    </location>
</feature>
<reference evidence="1 2" key="1">
    <citation type="submission" date="2016-07" db="EMBL/GenBank/DDBJ databases">
        <title>Disparate Historic Effective Population Sizes Predicted by Modern Levels of Genome Diversity for the Scaled Quail (Callipepla squamata) and the Northern Bobwhite (Colinus virginianus): Inferences from First and Second Generation Draft Genome Assemblies for Sympatric New World Quail.</title>
        <authorList>
            <person name="Oldeschulte D.L."/>
            <person name="Halley Y.A."/>
            <person name="Bhattarai E.K."/>
            <person name="Brashear W.A."/>
            <person name="Hill J."/>
            <person name="Metz R.P."/>
            <person name="Johnson C.D."/>
            <person name="Rollins D."/>
            <person name="Peterson M.J."/>
            <person name="Bickhart D.M."/>
            <person name="Decker J.E."/>
            <person name="Seabury C.M."/>
        </authorList>
    </citation>
    <scope>NUCLEOTIDE SEQUENCE [LARGE SCALE GENOMIC DNA]</scope>
    <source>
        <strain evidence="1 2">Texas</strain>
        <tissue evidence="1">Leg muscle</tissue>
    </source>
</reference>
<protein>
    <submittedName>
        <fullName evidence="1">Uncharacterized protein</fullName>
    </submittedName>
</protein>